<organism evidence="9 10">
    <name type="scientific">Clostridium senegalense</name>
    <dbReference type="NCBI Taxonomy" id="1465809"/>
    <lineage>
        <taxon>Bacteria</taxon>
        <taxon>Bacillati</taxon>
        <taxon>Bacillota</taxon>
        <taxon>Clostridia</taxon>
        <taxon>Eubacteriales</taxon>
        <taxon>Clostridiaceae</taxon>
        <taxon>Clostridium</taxon>
    </lineage>
</organism>
<keyword evidence="7" id="KW-0479">Metal-binding</keyword>
<dbReference type="GO" id="GO:0003700">
    <property type="term" value="F:DNA-binding transcription factor activity"/>
    <property type="evidence" value="ECO:0007669"/>
    <property type="project" value="InterPro"/>
</dbReference>
<feature type="binding site" evidence="7">
    <location>
        <position position="94"/>
    </location>
    <ligand>
        <name>Zn(2+)</name>
        <dbReference type="ChEBI" id="CHEBI:29105"/>
    </ligand>
</feature>
<feature type="binding site" evidence="7">
    <location>
        <position position="131"/>
    </location>
    <ligand>
        <name>Zn(2+)</name>
        <dbReference type="ChEBI" id="CHEBI:29105"/>
    </ligand>
</feature>
<proteinExistence type="inferred from homology"/>
<dbReference type="EMBL" id="JAAGPU010000012">
    <property type="protein sequence ID" value="NEU04738.1"/>
    <property type="molecule type" value="Genomic_DNA"/>
</dbReference>
<evidence type="ECO:0000313" key="9">
    <source>
        <dbReference type="EMBL" id="NEU04738.1"/>
    </source>
</evidence>
<comment type="caution">
    <text evidence="9">The sequence shown here is derived from an EMBL/GenBank/DDBJ whole genome shotgun (WGS) entry which is preliminary data.</text>
</comment>
<dbReference type="InterPro" id="IPR036388">
    <property type="entry name" value="WH-like_DNA-bd_sf"/>
</dbReference>
<evidence type="ECO:0000256" key="6">
    <source>
        <dbReference type="ARBA" id="ARBA00023163"/>
    </source>
</evidence>
<dbReference type="Pfam" id="PF01475">
    <property type="entry name" value="FUR"/>
    <property type="match status" value="1"/>
</dbReference>
<keyword evidence="8" id="KW-0408">Iron</keyword>
<reference evidence="9 10" key="1">
    <citation type="submission" date="2020-02" db="EMBL/GenBank/DDBJ databases">
        <title>Genome assembly of a novel Clostridium senegalense strain.</title>
        <authorList>
            <person name="Gupta T.B."/>
            <person name="Jauregui R."/>
            <person name="Maclean P."/>
            <person name="Nawarathana A."/>
            <person name="Brightwell G."/>
        </authorList>
    </citation>
    <scope>NUCLEOTIDE SEQUENCE [LARGE SCALE GENOMIC DNA]</scope>
    <source>
        <strain evidence="9 10">AGRFS4</strain>
    </source>
</reference>
<dbReference type="Gene3D" id="3.30.1490.190">
    <property type="match status" value="1"/>
</dbReference>
<keyword evidence="3 7" id="KW-0862">Zinc</keyword>
<feature type="binding site" evidence="7">
    <location>
        <position position="91"/>
    </location>
    <ligand>
        <name>Zn(2+)</name>
        <dbReference type="ChEBI" id="CHEBI:29105"/>
    </ligand>
</feature>
<dbReference type="InterPro" id="IPR036390">
    <property type="entry name" value="WH_DNA-bd_sf"/>
</dbReference>
<keyword evidence="5" id="KW-0238">DNA-binding</keyword>
<dbReference type="AlphaFoldDB" id="A0A6M0H3C7"/>
<dbReference type="GO" id="GO:0045892">
    <property type="term" value="P:negative regulation of DNA-templated transcription"/>
    <property type="evidence" value="ECO:0007669"/>
    <property type="project" value="TreeGrafter"/>
</dbReference>
<dbReference type="GO" id="GO:0008270">
    <property type="term" value="F:zinc ion binding"/>
    <property type="evidence" value="ECO:0007669"/>
    <property type="project" value="TreeGrafter"/>
</dbReference>
<name>A0A6M0H3C7_9CLOT</name>
<evidence type="ECO:0000256" key="2">
    <source>
        <dbReference type="ARBA" id="ARBA00022491"/>
    </source>
</evidence>
<evidence type="ECO:0000256" key="5">
    <source>
        <dbReference type="ARBA" id="ARBA00023125"/>
    </source>
</evidence>
<dbReference type="RefSeq" id="WP_061995547.1">
    <property type="nucleotide sequence ID" value="NZ_JAAGPU010000012.1"/>
</dbReference>
<comment type="cofactor">
    <cofactor evidence="8">
        <name>Mn(2+)</name>
        <dbReference type="ChEBI" id="CHEBI:29035"/>
    </cofactor>
    <cofactor evidence="8">
        <name>Fe(2+)</name>
        <dbReference type="ChEBI" id="CHEBI:29033"/>
    </cofactor>
    <text evidence="8">Binds 1 Mn(2+) or Fe(2+) ion per subunit.</text>
</comment>
<keyword evidence="6" id="KW-0804">Transcription</keyword>
<keyword evidence="10" id="KW-1185">Reference proteome</keyword>
<dbReference type="Proteomes" id="UP000481872">
    <property type="component" value="Unassembled WGS sequence"/>
</dbReference>
<dbReference type="GO" id="GO:0000976">
    <property type="term" value="F:transcription cis-regulatory region binding"/>
    <property type="evidence" value="ECO:0007669"/>
    <property type="project" value="TreeGrafter"/>
</dbReference>
<evidence type="ECO:0000256" key="7">
    <source>
        <dbReference type="PIRSR" id="PIRSR602481-1"/>
    </source>
</evidence>
<evidence type="ECO:0000256" key="8">
    <source>
        <dbReference type="PIRSR" id="PIRSR602481-2"/>
    </source>
</evidence>
<dbReference type="PANTHER" id="PTHR33202:SF8">
    <property type="entry name" value="PEROXIDE-RESPONSIVE REPRESSOR PERR"/>
    <property type="match status" value="1"/>
</dbReference>
<feature type="binding site" evidence="7">
    <location>
        <position position="134"/>
    </location>
    <ligand>
        <name>Zn(2+)</name>
        <dbReference type="ChEBI" id="CHEBI:29105"/>
    </ligand>
</feature>
<evidence type="ECO:0000313" key="10">
    <source>
        <dbReference type="Proteomes" id="UP000481872"/>
    </source>
</evidence>
<accession>A0A6M0H3C7</accession>
<gene>
    <name evidence="9" type="ORF">G3M99_07710</name>
</gene>
<evidence type="ECO:0000256" key="4">
    <source>
        <dbReference type="ARBA" id="ARBA00023015"/>
    </source>
</evidence>
<protein>
    <submittedName>
        <fullName evidence="9">Transcriptional repressor</fullName>
    </submittedName>
</protein>
<dbReference type="PANTHER" id="PTHR33202">
    <property type="entry name" value="ZINC UPTAKE REGULATION PROTEIN"/>
    <property type="match status" value="1"/>
</dbReference>
<evidence type="ECO:0000256" key="1">
    <source>
        <dbReference type="ARBA" id="ARBA00007957"/>
    </source>
</evidence>
<dbReference type="Gene3D" id="1.10.10.10">
    <property type="entry name" value="Winged helix-like DNA-binding domain superfamily/Winged helix DNA-binding domain"/>
    <property type="match status" value="1"/>
</dbReference>
<feature type="binding site" evidence="8">
    <location>
        <position position="85"/>
    </location>
    <ligand>
        <name>Fe cation</name>
        <dbReference type="ChEBI" id="CHEBI:24875"/>
    </ligand>
</feature>
<keyword evidence="2" id="KW-0678">Repressor</keyword>
<keyword evidence="4" id="KW-0805">Transcription regulation</keyword>
<evidence type="ECO:0000256" key="3">
    <source>
        <dbReference type="ARBA" id="ARBA00022833"/>
    </source>
</evidence>
<sequence>MDVCKDLKEKNLKVTKARVSILELLFKSDKCLSANEIWENIRKTLIGIDLSTVYRNLDVLVNKNIIEKDILDNNIYVYSIQEDIHMHTIICERCNKAFEIECPMPKLREYIRLKTGVIITDQCINVKNGICKECNKINEK</sequence>
<dbReference type="CDD" id="cd07153">
    <property type="entry name" value="Fur_like"/>
    <property type="match status" value="1"/>
</dbReference>
<dbReference type="SUPFAM" id="SSF46785">
    <property type="entry name" value="Winged helix' DNA-binding domain"/>
    <property type="match status" value="1"/>
</dbReference>
<dbReference type="GO" id="GO:1900376">
    <property type="term" value="P:regulation of secondary metabolite biosynthetic process"/>
    <property type="evidence" value="ECO:0007669"/>
    <property type="project" value="TreeGrafter"/>
</dbReference>
<comment type="similarity">
    <text evidence="1">Belongs to the Fur family.</text>
</comment>
<dbReference type="InterPro" id="IPR043135">
    <property type="entry name" value="Fur_C"/>
</dbReference>
<dbReference type="InterPro" id="IPR002481">
    <property type="entry name" value="FUR"/>
</dbReference>
<comment type="cofactor">
    <cofactor evidence="7">
        <name>Zn(2+)</name>
        <dbReference type="ChEBI" id="CHEBI:29105"/>
    </cofactor>
    <text evidence="7">Binds 1 zinc ion per subunit.</text>
</comment>